<accession>A0AC34GHA9</accession>
<dbReference type="WBParaSite" id="ES5_v2.g29128.t1">
    <property type="protein sequence ID" value="ES5_v2.g29128.t1"/>
    <property type="gene ID" value="ES5_v2.g29128"/>
</dbReference>
<protein>
    <submittedName>
        <fullName evidence="2">Uncharacterized protein</fullName>
    </submittedName>
</protein>
<name>A0AC34GHA9_9BILA</name>
<dbReference type="Proteomes" id="UP000887579">
    <property type="component" value="Unplaced"/>
</dbReference>
<evidence type="ECO:0000313" key="2">
    <source>
        <dbReference type="WBParaSite" id="ES5_v2.g29128.t1"/>
    </source>
</evidence>
<organism evidence="1 2">
    <name type="scientific">Panagrolaimus sp. ES5</name>
    <dbReference type="NCBI Taxonomy" id="591445"/>
    <lineage>
        <taxon>Eukaryota</taxon>
        <taxon>Metazoa</taxon>
        <taxon>Ecdysozoa</taxon>
        <taxon>Nematoda</taxon>
        <taxon>Chromadorea</taxon>
        <taxon>Rhabditida</taxon>
        <taxon>Tylenchina</taxon>
        <taxon>Panagrolaimomorpha</taxon>
        <taxon>Panagrolaimoidea</taxon>
        <taxon>Panagrolaimidae</taxon>
        <taxon>Panagrolaimus</taxon>
    </lineage>
</organism>
<evidence type="ECO:0000313" key="1">
    <source>
        <dbReference type="Proteomes" id="UP000887579"/>
    </source>
</evidence>
<reference evidence="2" key="1">
    <citation type="submission" date="2022-11" db="UniProtKB">
        <authorList>
            <consortium name="WormBaseParasite"/>
        </authorList>
    </citation>
    <scope>IDENTIFICATION</scope>
</reference>
<sequence>MVPDDIMGEIKDYLFDRPEWLISIIDEKDKSLEQLRRDINDIAEDRDAAFSEAERLRTQLEEELAKPEGISASDTRKLVALGVGSISELINNYRLLQIQAEEEKDNRAGSVISSRTSSTATYNLKQREECQRPQKTIAKGGSTFIAKHGDSVGISARAVVPIPFPDKFVGKTRIELERWLRYFDRAVDSRGFTDGDKITVLGNYIPTLQFVHDKLMRNRASYEEAKAELLNSLGSDSSVATFTLRTSLDRLKKPDNKLYKHILEDIERK</sequence>
<proteinExistence type="predicted"/>